<feature type="transmembrane region" description="Helical" evidence="9">
    <location>
        <begin position="467"/>
        <end position="490"/>
    </location>
</feature>
<dbReference type="Pfam" id="PF26314">
    <property type="entry name" value="MptA_B_family"/>
    <property type="match status" value="1"/>
</dbReference>
<protein>
    <submittedName>
        <fullName evidence="10">Polyprenol phosphomannose-dependent alpha 1,6 mannosyltransferase MptB</fullName>
    </submittedName>
</protein>
<feature type="region of interest" description="Disordered" evidence="8">
    <location>
        <begin position="565"/>
        <end position="600"/>
    </location>
</feature>
<evidence type="ECO:0000256" key="7">
    <source>
        <dbReference type="ARBA" id="ARBA00043987"/>
    </source>
</evidence>
<dbReference type="Proteomes" id="UP001524501">
    <property type="component" value="Unassembled WGS sequence"/>
</dbReference>
<feature type="transmembrane region" description="Helical" evidence="9">
    <location>
        <begin position="496"/>
        <end position="520"/>
    </location>
</feature>
<evidence type="ECO:0000256" key="5">
    <source>
        <dbReference type="ARBA" id="ARBA00022989"/>
    </source>
</evidence>
<feature type="transmembrane region" description="Helical" evidence="9">
    <location>
        <begin position="442"/>
        <end position="460"/>
    </location>
</feature>
<feature type="transmembrane region" description="Helical" evidence="9">
    <location>
        <begin position="409"/>
        <end position="430"/>
    </location>
</feature>
<comment type="similarity">
    <text evidence="7">Belongs to the MptA/B family.</text>
</comment>
<evidence type="ECO:0000256" key="3">
    <source>
        <dbReference type="ARBA" id="ARBA00022679"/>
    </source>
</evidence>
<dbReference type="RefSeq" id="WP_255966050.1">
    <property type="nucleotide sequence ID" value="NZ_JANFQF010000003.1"/>
</dbReference>
<evidence type="ECO:0000256" key="4">
    <source>
        <dbReference type="ARBA" id="ARBA00022692"/>
    </source>
</evidence>
<keyword evidence="3" id="KW-0808">Transferase</keyword>
<accession>A0ABT1Q9X9</accession>
<dbReference type="GO" id="GO:0016757">
    <property type="term" value="F:glycosyltransferase activity"/>
    <property type="evidence" value="ECO:0007669"/>
    <property type="project" value="UniProtKB-KW"/>
</dbReference>
<dbReference type="EMBL" id="JANFQF010000003">
    <property type="protein sequence ID" value="MCQ4118530.1"/>
    <property type="molecule type" value="Genomic_DNA"/>
</dbReference>
<keyword evidence="6 9" id="KW-0472">Membrane</keyword>
<feature type="transmembrane region" description="Helical" evidence="9">
    <location>
        <begin position="369"/>
        <end position="397"/>
    </location>
</feature>
<sequence length="600" mass="62533">MPQTPENPDSSRVQPILAARVALRHSAEFGRRALGIDDRSPRPSVAAVLHGDEAETAGLNAQENAQLRGIRRFGATGAVLMAVGALGAGAQPVLQNPVQGLRFIGLPARIPSVALTLTMTGTVMIVLAWLLLGRFAIGNLHSGPVRRLNRSQLDRTLLLWVIPLSVAPPMFSKDVYSYLAQSEIASRGLDPYAIGPAGALGVDHVLTRTVPTIWRDTPAPYGPLFLWMGRGISALTDDNIVAGIFLHRLLALAGVAMIVWALPRLARRCGVAEVSALWLGAANPLLLFHLVAGIHNEALMLGLMLAGIELALRSIERAGPIRGQSLLLLLSGAALIALSSTIKIPSLLALGFVGMALARRWGANVRAVLTAAALLGGVAIVVTLAISTSSGLGIGWVHTLGTANAVRSWMSIPTLLGLGTGLAGVLLGLGDHTTAVLSLTRPIASVVAAFITLRMLVAVLMGRIHPVGALGVSLGAVVLLFPVVQPWYLLWAVLPLAAWATAPAFRVPAIAFSSVVSVILMPNGGEYQPFVIVQAAIATIFTAGTLIVITRNRLPWRVGTEPAPTAAAAAAAADTPSQPAGDPDAESRGTGRVTPGQGLR</sequence>
<dbReference type="InterPro" id="IPR049829">
    <property type="entry name" value="MptA/B-like"/>
</dbReference>
<name>A0ABT1Q9X9_9NOCA</name>
<evidence type="ECO:0000256" key="6">
    <source>
        <dbReference type="ARBA" id="ARBA00023136"/>
    </source>
</evidence>
<feature type="compositionally biased region" description="Low complexity" evidence="8">
    <location>
        <begin position="565"/>
        <end position="580"/>
    </location>
</feature>
<evidence type="ECO:0000256" key="8">
    <source>
        <dbReference type="SAM" id="MobiDB-lite"/>
    </source>
</evidence>
<keyword evidence="5 9" id="KW-1133">Transmembrane helix</keyword>
<evidence type="ECO:0000313" key="10">
    <source>
        <dbReference type="EMBL" id="MCQ4118530.1"/>
    </source>
</evidence>
<organism evidence="10 11">
    <name type="scientific">Rhodococcus tibetensis</name>
    <dbReference type="NCBI Taxonomy" id="2965064"/>
    <lineage>
        <taxon>Bacteria</taxon>
        <taxon>Bacillati</taxon>
        <taxon>Actinomycetota</taxon>
        <taxon>Actinomycetes</taxon>
        <taxon>Mycobacteriales</taxon>
        <taxon>Nocardiaceae</taxon>
        <taxon>Rhodococcus</taxon>
    </lineage>
</organism>
<evidence type="ECO:0000256" key="9">
    <source>
        <dbReference type="SAM" id="Phobius"/>
    </source>
</evidence>
<keyword evidence="4 9" id="KW-0812">Transmembrane</keyword>
<feature type="transmembrane region" description="Helical" evidence="9">
    <location>
        <begin position="240"/>
        <end position="262"/>
    </location>
</feature>
<feature type="transmembrane region" description="Helical" evidence="9">
    <location>
        <begin position="527"/>
        <end position="549"/>
    </location>
</feature>
<proteinExistence type="inferred from homology"/>
<feature type="transmembrane region" description="Helical" evidence="9">
    <location>
        <begin position="110"/>
        <end position="132"/>
    </location>
</feature>
<evidence type="ECO:0000256" key="1">
    <source>
        <dbReference type="ARBA" id="ARBA00004141"/>
    </source>
</evidence>
<comment type="subcellular location">
    <subcellularLocation>
        <location evidence="1">Membrane</location>
        <topology evidence="1">Multi-pass membrane protein</topology>
    </subcellularLocation>
</comment>
<feature type="transmembrane region" description="Helical" evidence="9">
    <location>
        <begin position="153"/>
        <end position="171"/>
    </location>
</feature>
<keyword evidence="2 10" id="KW-0328">Glycosyltransferase</keyword>
<gene>
    <name evidence="10" type="primary">mptB</name>
    <name evidence="10" type="ORF">NOF53_04980</name>
</gene>
<evidence type="ECO:0000313" key="11">
    <source>
        <dbReference type="Proteomes" id="UP001524501"/>
    </source>
</evidence>
<evidence type="ECO:0000256" key="2">
    <source>
        <dbReference type="ARBA" id="ARBA00022676"/>
    </source>
</evidence>
<feature type="transmembrane region" description="Helical" evidence="9">
    <location>
        <begin position="73"/>
        <end position="90"/>
    </location>
</feature>
<keyword evidence="11" id="KW-1185">Reference proteome</keyword>
<reference evidence="10 11" key="1">
    <citation type="submission" date="2022-07" db="EMBL/GenBank/DDBJ databases">
        <title>Degradation activity of malathion, p-nitrophenol and potential low-temperature adaptation strategy of Rhodococcus sp. FXJ9.536.</title>
        <authorList>
            <person name="Huang J."/>
            <person name="Huang Y."/>
        </authorList>
    </citation>
    <scope>NUCLEOTIDE SEQUENCE [LARGE SCALE GENOMIC DNA]</scope>
    <source>
        <strain evidence="10 11">FXJ9.536</strain>
    </source>
</reference>
<feature type="transmembrane region" description="Helical" evidence="9">
    <location>
        <begin position="274"/>
        <end position="292"/>
    </location>
</feature>
<feature type="transmembrane region" description="Helical" evidence="9">
    <location>
        <begin position="327"/>
        <end position="357"/>
    </location>
</feature>
<dbReference type="NCBIfam" id="NF038066">
    <property type="entry name" value="MptB"/>
    <property type="match status" value="1"/>
</dbReference>
<comment type="caution">
    <text evidence="10">The sequence shown here is derived from an EMBL/GenBank/DDBJ whole genome shotgun (WGS) entry which is preliminary data.</text>
</comment>